<dbReference type="Proteomes" id="UP001465331">
    <property type="component" value="Unassembled WGS sequence"/>
</dbReference>
<organism evidence="12 13">
    <name type="scientific">Sinimarinibacterium thermocellulolyticum</name>
    <dbReference type="NCBI Taxonomy" id="3170016"/>
    <lineage>
        <taxon>Bacteria</taxon>
        <taxon>Pseudomonadati</taxon>
        <taxon>Pseudomonadota</taxon>
        <taxon>Gammaproteobacteria</taxon>
        <taxon>Nevskiales</taxon>
        <taxon>Nevskiaceae</taxon>
        <taxon>Sinimarinibacterium</taxon>
    </lineage>
</organism>
<dbReference type="InterPro" id="IPR051268">
    <property type="entry name" value="Type-I_R_enzyme_R_subunit"/>
</dbReference>
<reference evidence="12 13" key="1">
    <citation type="submission" date="2024-06" db="EMBL/GenBank/DDBJ databases">
        <authorList>
            <person name="Li Z."/>
            <person name="Jiang Y."/>
        </authorList>
    </citation>
    <scope>NUCLEOTIDE SEQUENCE [LARGE SCALE GENOMIC DNA]</scope>
    <source>
        <strain evidence="12 13">HSW-8</strain>
    </source>
</reference>
<evidence type="ECO:0000256" key="10">
    <source>
        <dbReference type="ARBA" id="ARBA00023125"/>
    </source>
</evidence>
<keyword evidence="13" id="KW-1185">Reference proteome</keyword>
<proteinExistence type="inferred from homology"/>
<dbReference type="EMBL" id="JBEPIJ010000003">
    <property type="protein sequence ID" value="MES0873159.1"/>
    <property type="molecule type" value="Genomic_DNA"/>
</dbReference>
<evidence type="ECO:0000313" key="13">
    <source>
        <dbReference type="Proteomes" id="UP001465331"/>
    </source>
</evidence>
<dbReference type="PANTHER" id="PTHR30195">
    <property type="entry name" value="TYPE I SITE-SPECIFIC DEOXYRIBONUCLEASE PROTEIN SUBUNIT M AND R"/>
    <property type="match status" value="1"/>
</dbReference>
<dbReference type="Pfam" id="PF04313">
    <property type="entry name" value="HSDR_N"/>
    <property type="match status" value="1"/>
</dbReference>
<name>A0ABV2A9M7_9GAMM</name>
<evidence type="ECO:0000259" key="11">
    <source>
        <dbReference type="Pfam" id="PF04313"/>
    </source>
</evidence>
<evidence type="ECO:0000256" key="3">
    <source>
        <dbReference type="ARBA" id="ARBA00012654"/>
    </source>
</evidence>
<dbReference type="EC" id="3.1.21.3" evidence="3"/>
<feature type="domain" description="Restriction endonuclease type I HsdR N-terminal" evidence="11">
    <location>
        <begin position="4"/>
        <end position="75"/>
    </location>
</feature>
<comment type="catalytic activity">
    <reaction evidence="1">
        <text>Endonucleolytic cleavage of DNA to give random double-stranded fragments with terminal 5'-phosphates, ATP is simultaneously hydrolyzed.</text>
        <dbReference type="EC" id="3.1.21.3"/>
    </reaction>
</comment>
<dbReference type="PANTHER" id="PTHR30195:SF15">
    <property type="entry name" value="TYPE I RESTRICTION ENZYME HINDI ENDONUCLEASE SUBUNIT"/>
    <property type="match status" value="1"/>
</dbReference>
<keyword evidence="5" id="KW-0547">Nucleotide-binding</keyword>
<evidence type="ECO:0000256" key="1">
    <source>
        <dbReference type="ARBA" id="ARBA00000851"/>
    </source>
</evidence>
<sequence length="81" mass="8802">MSAFTESDVEQAALAWLESLDWQIAHGPDIAPDMPAAERASHGEVVLAQRLRDALARLNPDLPAEALEDAFRKLTQPPAPT</sequence>
<keyword evidence="7 12" id="KW-0255">Endonuclease</keyword>
<gene>
    <name evidence="12" type="ORF">ABSH63_03910</name>
</gene>
<evidence type="ECO:0000256" key="7">
    <source>
        <dbReference type="ARBA" id="ARBA00022759"/>
    </source>
</evidence>
<evidence type="ECO:0000256" key="9">
    <source>
        <dbReference type="ARBA" id="ARBA00022840"/>
    </source>
</evidence>
<evidence type="ECO:0000256" key="5">
    <source>
        <dbReference type="ARBA" id="ARBA00022741"/>
    </source>
</evidence>
<comment type="similarity">
    <text evidence="2">Belongs to the HsdR family.</text>
</comment>
<protein>
    <recommendedName>
        <fullName evidence="3">type I site-specific deoxyribonuclease</fullName>
        <ecNumber evidence="3">3.1.21.3</ecNumber>
    </recommendedName>
</protein>
<evidence type="ECO:0000256" key="6">
    <source>
        <dbReference type="ARBA" id="ARBA00022747"/>
    </source>
</evidence>
<evidence type="ECO:0000256" key="2">
    <source>
        <dbReference type="ARBA" id="ARBA00008598"/>
    </source>
</evidence>
<evidence type="ECO:0000256" key="8">
    <source>
        <dbReference type="ARBA" id="ARBA00022801"/>
    </source>
</evidence>
<evidence type="ECO:0000256" key="4">
    <source>
        <dbReference type="ARBA" id="ARBA00022722"/>
    </source>
</evidence>
<keyword evidence="9" id="KW-0067">ATP-binding</keyword>
<keyword evidence="4" id="KW-0540">Nuclease</keyword>
<keyword evidence="6" id="KW-0680">Restriction system</keyword>
<dbReference type="GO" id="GO:0004519">
    <property type="term" value="F:endonuclease activity"/>
    <property type="evidence" value="ECO:0007669"/>
    <property type="project" value="UniProtKB-KW"/>
</dbReference>
<keyword evidence="8" id="KW-0378">Hydrolase</keyword>
<accession>A0ABV2A9M7</accession>
<evidence type="ECO:0000313" key="12">
    <source>
        <dbReference type="EMBL" id="MES0873159.1"/>
    </source>
</evidence>
<keyword evidence="10" id="KW-0238">DNA-binding</keyword>
<comment type="caution">
    <text evidence="12">The sequence shown here is derived from an EMBL/GenBank/DDBJ whole genome shotgun (WGS) entry which is preliminary data.</text>
</comment>
<dbReference type="InterPro" id="IPR007409">
    <property type="entry name" value="Restrct_endonuc_type1_HsdR_N"/>
</dbReference>